<gene>
    <name evidence="1" type="ORF">T23_18170</name>
</gene>
<proteinExistence type="predicted"/>
<dbReference type="EMBL" id="AP028127">
    <property type="protein sequence ID" value="BEH91715.1"/>
    <property type="molecule type" value="Genomic_DNA"/>
</dbReference>
<reference evidence="1" key="1">
    <citation type="journal article" date="2024" name="Int. J. Syst. Evol. Microbiol.">
        <title>Turicibacter faecis sp. nov., isolated from faeces of heart failure mouse model.</title>
        <authorList>
            <person name="Imamura Y."/>
            <person name="Motooka D."/>
            <person name="Nakajima Y."/>
            <person name="Ito S."/>
            <person name="Kitakaze M."/>
            <person name="Iida T."/>
            <person name="Nakamura S."/>
        </authorList>
    </citation>
    <scope>NUCLEOTIDE SEQUENCE</scope>
    <source>
        <strain evidence="1">TC023</strain>
    </source>
</reference>
<dbReference type="RefSeq" id="WP_338617539.1">
    <property type="nucleotide sequence ID" value="NZ_AP028127.1"/>
</dbReference>
<protein>
    <recommendedName>
        <fullName evidence="3">Fur-regulated basic protein FbpA</fullName>
    </recommendedName>
</protein>
<keyword evidence="2" id="KW-1185">Reference proteome</keyword>
<accession>A0ABN6ZDC1</accession>
<evidence type="ECO:0008006" key="3">
    <source>
        <dbReference type="Google" id="ProtNLM"/>
    </source>
</evidence>
<sequence>MNRTEKEILFEERLDSLILLKSLLIKNGEFHGQEEEEYYQLLEQTFELLN</sequence>
<evidence type="ECO:0000313" key="1">
    <source>
        <dbReference type="EMBL" id="BEH91715.1"/>
    </source>
</evidence>
<dbReference type="Proteomes" id="UP001432099">
    <property type="component" value="Chromosome"/>
</dbReference>
<name>A0ABN6ZDC1_9FIRM</name>
<evidence type="ECO:0000313" key="2">
    <source>
        <dbReference type="Proteomes" id="UP001432099"/>
    </source>
</evidence>
<organism evidence="1 2">
    <name type="scientific">Turicibacter faecis</name>
    <dbReference type="NCBI Taxonomy" id="2963365"/>
    <lineage>
        <taxon>Bacteria</taxon>
        <taxon>Bacillati</taxon>
        <taxon>Bacillota</taxon>
        <taxon>Erysipelotrichia</taxon>
        <taxon>Erysipelotrichales</taxon>
        <taxon>Turicibacteraceae</taxon>
        <taxon>Turicibacter</taxon>
    </lineage>
</organism>